<evidence type="ECO:0000256" key="1">
    <source>
        <dbReference type="ARBA" id="ARBA00022669"/>
    </source>
</evidence>
<evidence type="ECO:0000256" key="2">
    <source>
        <dbReference type="ARBA" id="ARBA00023026"/>
    </source>
</evidence>
<dbReference type="PANTHER" id="PTHR34997:SF1">
    <property type="entry name" value="PEPTIDOGLYCAN-BINDING LYSIN DOMAIN"/>
    <property type="match status" value="1"/>
</dbReference>
<dbReference type="SUPFAM" id="SSF54106">
    <property type="entry name" value="LysM domain"/>
    <property type="match status" value="3"/>
</dbReference>
<gene>
    <name evidence="4" type="ORF">DSL72_001478</name>
</gene>
<keyword evidence="2" id="KW-0843">Virulence</keyword>
<dbReference type="Gene3D" id="3.10.350.10">
    <property type="entry name" value="LysM domain"/>
    <property type="match status" value="4"/>
</dbReference>
<dbReference type="Pfam" id="PF01476">
    <property type="entry name" value="LysM"/>
    <property type="match status" value="2"/>
</dbReference>
<dbReference type="InterPro" id="IPR036779">
    <property type="entry name" value="LysM_dom_sf"/>
</dbReference>
<dbReference type="InterPro" id="IPR018392">
    <property type="entry name" value="LysM"/>
</dbReference>
<dbReference type="CDD" id="cd00118">
    <property type="entry name" value="LysM"/>
    <property type="match status" value="4"/>
</dbReference>
<organism evidence="4 5">
    <name type="scientific">Monilinia vaccinii-corymbosi</name>
    <dbReference type="NCBI Taxonomy" id="61207"/>
    <lineage>
        <taxon>Eukaryota</taxon>
        <taxon>Fungi</taxon>
        <taxon>Dikarya</taxon>
        <taxon>Ascomycota</taxon>
        <taxon>Pezizomycotina</taxon>
        <taxon>Leotiomycetes</taxon>
        <taxon>Helotiales</taxon>
        <taxon>Sclerotiniaceae</taxon>
        <taxon>Monilinia</taxon>
    </lineage>
</organism>
<keyword evidence="5" id="KW-1185">Reference proteome</keyword>
<accession>A0A8A3PA50</accession>
<sequence length="632" mass="68215">LKGASVEILTSKQLAALCKSSCIADLQKLRTSISGAYTKSSDVMVPNSVAYPPTFLVDRYLYTSSLSCLKDRSSHEYCDIIASEWANQTDYTSAQTCSYCELGIQKIQLSSPFGYSDTYAEAFANTTASCSQSGYTFATPTSYALNSSAPISSPTCTGIRHTIQAEDTCVSISAAYNVSTYKLITENSLNIGCNNLPSVGELICVPTQSSCTTYQLELFDTCESLTTSWGATLAQIQAWNPMINSPCSNLASWRGWYLCSSSPSGNITVGTGNAITTAAPVPTNAQGQSNTYCGTWYFVSARDNCSSISLKFSLSLDDFYFLNPQVDYACNNLWANTSYCVKAVGSIASYPGYTPSTAATTFTRPTSVTVFVPSPVATATLNPIASGTTNNCYLYENAFDATSRSRDLAAANSCDQWTQYTDITVQELIEWNPSLQLGNCVLQSGNSYCFQKWQTRPNVGYPFDYCVPANLTRIPTTSVQPSDCTCYTNFRAQDKVNFNCSTIPNILGITQQQLVSLNLWIGSSCDTGIWSQLTNDGYEQLCVQAKSGFPITSTASISTSTLSTTATTSTLAVPTQPGASEHCVKWYEVVSGDSCWSIANNAGITLDKFYALNLGVGMNCNTLWVGYLVCIG</sequence>
<dbReference type="AlphaFoldDB" id="A0A8A3PA50"/>
<dbReference type="GO" id="GO:0008061">
    <property type="term" value="F:chitin binding"/>
    <property type="evidence" value="ECO:0007669"/>
    <property type="project" value="UniProtKB-KW"/>
</dbReference>
<evidence type="ECO:0000313" key="5">
    <source>
        <dbReference type="Proteomes" id="UP000672032"/>
    </source>
</evidence>
<name>A0A8A3PA50_9HELO</name>
<reference evidence="4" key="1">
    <citation type="submission" date="2020-10" db="EMBL/GenBank/DDBJ databases">
        <title>Genome Sequence of Monilinia vaccinii-corymbosi Sheds Light on Mummy Berry Disease Infection of Blueberry and Mating Type.</title>
        <authorList>
            <person name="Yow A.G."/>
            <person name="Zhang Y."/>
            <person name="Bansal K."/>
            <person name="Eacker S.M."/>
            <person name="Sullivan S."/>
            <person name="Liachko I."/>
            <person name="Cubeta M.A."/>
            <person name="Rollins J.A."/>
            <person name="Ashrafi H."/>
        </authorList>
    </citation>
    <scope>NUCLEOTIDE SEQUENCE</scope>
    <source>
        <strain evidence="4">RL-1</strain>
    </source>
</reference>
<feature type="domain" description="LysM" evidence="3">
    <location>
        <begin position="585"/>
        <end position="631"/>
    </location>
</feature>
<dbReference type="EMBL" id="CP063406">
    <property type="protein sequence ID" value="QSZ31909.1"/>
    <property type="molecule type" value="Genomic_DNA"/>
</dbReference>
<dbReference type="PROSITE" id="PS51782">
    <property type="entry name" value="LYSM"/>
    <property type="match status" value="4"/>
</dbReference>
<proteinExistence type="predicted"/>
<feature type="domain" description="LysM" evidence="3">
    <location>
        <begin position="295"/>
        <end position="341"/>
    </location>
</feature>
<dbReference type="PANTHER" id="PTHR34997">
    <property type="entry name" value="AM15"/>
    <property type="match status" value="1"/>
</dbReference>
<evidence type="ECO:0000313" key="4">
    <source>
        <dbReference type="EMBL" id="QSZ31909.1"/>
    </source>
</evidence>
<feature type="domain" description="LysM" evidence="3">
    <location>
        <begin position="212"/>
        <end position="258"/>
    </location>
</feature>
<feature type="non-terminal residue" evidence="4">
    <location>
        <position position="1"/>
    </location>
</feature>
<dbReference type="InterPro" id="IPR052210">
    <property type="entry name" value="LysM1-like"/>
</dbReference>
<dbReference type="OrthoDB" id="5985073at2759"/>
<evidence type="ECO:0000259" key="3">
    <source>
        <dbReference type="PROSITE" id="PS51782"/>
    </source>
</evidence>
<dbReference type="Proteomes" id="UP000672032">
    <property type="component" value="Chromosome 2"/>
</dbReference>
<dbReference type="SMART" id="SM00257">
    <property type="entry name" value="LysM"/>
    <property type="match status" value="4"/>
</dbReference>
<keyword evidence="1" id="KW-0147">Chitin-binding</keyword>
<feature type="domain" description="LysM" evidence="3">
    <location>
        <begin position="159"/>
        <end position="205"/>
    </location>
</feature>
<protein>
    <recommendedName>
        <fullName evidence="3">LysM domain-containing protein</fullName>
    </recommendedName>
</protein>